<accession>A0A9N9A5X3</accession>
<dbReference type="GO" id="GO:0005829">
    <property type="term" value="C:cytosol"/>
    <property type="evidence" value="ECO:0007669"/>
    <property type="project" value="TreeGrafter"/>
</dbReference>
<dbReference type="PANTHER" id="PTHR11188:SF17">
    <property type="entry name" value="FI21816P1"/>
    <property type="match status" value="1"/>
</dbReference>
<keyword evidence="3" id="KW-1185">Reference proteome</keyword>
<reference evidence="2" key="1">
    <citation type="submission" date="2021-06" db="EMBL/GenBank/DDBJ databases">
        <authorList>
            <person name="Kallberg Y."/>
            <person name="Tangrot J."/>
            <person name="Rosling A."/>
        </authorList>
    </citation>
    <scope>NUCLEOTIDE SEQUENCE</scope>
    <source>
        <strain evidence="2">AZ414A</strain>
    </source>
</reference>
<sequence>MVPLTINPSPLFQIRLEDDTLTMRGTSSESVGCVLRGQLVLSITEPTKIREIKMNFQGRSKIAWNEASTGQCYRSEERILFQHDWIFLPAKKNYHILQPNNYHWNFELVIPGALPETIEGCEFGNVNYRLKAVAERSKLSINLNTQRKINIQRCLSSCEELDSIQSIIVANTWTDKIDYEFTTDSKAFTLGDKIPIHMTLIPLQKKLSIVRFNCRLIEHITYQIGTQVKEEFRPVHQLNDVKLDFDQVWNKTFEFNLPNKISLCHYDSQNEIIKIQHKLKFSVIFNNTGDEKDKNNSELKAALPIIITPVSSNSDPSCIPAPLADSSLPPIYIDHVI</sequence>
<feature type="domain" description="Arrestin C-terminal-like" evidence="1">
    <location>
        <begin position="173"/>
        <end position="312"/>
    </location>
</feature>
<organism evidence="2 3">
    <name type="scientific">Diversispora eburnea</name>
    <dbReference type="NCBI Taxonomy" id="1213867"/>
    <lineage>
        <taxon>Eukaryota</taxon>
        <taxon>Fungi</taxon>
        <taxon>Fungi incertae sedis</taxon>
        <taxon>Mucoromycota</taxon>
        <taxon>Glomeromycotina</taxon>
        <taxon>Glomeromycetes</taxon>
        <taxon>Diversisporales</taxon>
        <taxon>Diversisporaceae</taxon>
        <taxon>Diversispora</taxon>
    </lineage>
</organism>
<evidence type="ECO:0000313" key="3">
    <source>
        <dbReference type="Proteomes" id="UP000789706"/>
    </source>
</evidence>
<dbReference type="Pfam" id="PF02752">
    <property type="entry name" value="Arrestin_C"/>
    <property type="match status" value="1"/>
</dbReference>
<dbReference type="SUPFAM" id="SSF81296">
    <property type="entry name" value="E set domains"/>
    <property type="match status" value="1"/>
</dbReference>
<protein>
    <submittedName>
        <fullName evidence="2">4077_t:CDS:1</fullName>
    </submittedName>
</protein>
<dbReference type="InterPro" id="IPR014756">
    <property type="entry name" value="Ig_E-set"/>
</dbReference>
<name>A0A9N9A5X3_9GLOM</name>
<dbReference type="PANTHER" id="PTHR11188">
    <property type="entry name" value="ARRESTIN DOMAIN CONTAINING PROTEIN"/>
    <property type="match status" value="1"/>
</dbReference>
<dbReference type="InterPro" id="IPR014752">
    <property type="entry name" value="Arrestin-like_C"/>
</dbReference>
<dbReference type="InterPro" id="IPR011021">
    <property type="entry name" value="Arrestin-like_N"/>
</dbReference>
<dbReference type="Pfam" id="PF00339">
    <property type="entry name" value="Arrestin_N"/>
    <property type="match status" value="1"/>
</dbReference>
<evidence type="ECO:0000313" key="2">
    <source>
        <dbReference type="EMBL" id="CAG8520281.1"/>
    </source>
</evidence>
<comment type="caution">
    <text evidence="2">The sequence shown here is derived from an EMBL/GenBank/DDBJ whole genome shotgun (WGS) entry which is preliminary data.</text>
</comment>
<dbReference type="SMART" id="SM01017">
    <property type="entry name" value="Arrestin_C"/>
    <property type="match status" value="1"/>
</dbReference>
<dbReference type="GO" id="GO:0070086">
    <property type="term" value="P:ubiquitin-dependent endocytosis"/>
    <property type="evidence" value="ECO:0007669"/>
    <property type="project" value="TreeGrafter"/>
</dbReference>
<dbReference type="Gene3D" id="2.60.40.640">
    <property type="match status" value="2"/>
</dbReference>
<dbReference type="EMBL" id="CAJVPK010000512">
    <property type="protein sequence ID" value="CAG8520281.1"/>
    <property type="molecule type" value="Genomic_DNA"/>
</dbReference>
<evidence type="ECO:0000259" key="1">
    <source>
        <dbReference type="SMART" id="SM01017"/>
    </source>
</evidence>
<dbReference type="Proteomes" id="UP000789706">
    <property type="component" value="Unassembled WGS sequence"/>
</dbReference>
<dbReference type="AlphaFoldDB" id="A0A9N9A5X3"/>
<dbReference type="GO" id="GO:0030674">
    <property type="term" value="F:protein-macromolecule adaptor activity"/>
    <property type="evidence" value="ECO:0007669"/>
    <property type="project" value="TreeGrafter"/>
</dbReference>
<gene>
    <name evidence="2" type="ORF">DEBURN_LOCUS5625</name>
</gene>
<dbReference type="GO" id="GO:0005886">
    <property type="term" value="C:plasma membrane"/>
    <property type="evidence" value="ECO:0007669"/>
    <property type="project" value="TreeGrafter"/>
</dbReference>
<dbReference type="InterPro" id="IPR050357">
    <property type="entry name" value="Arrestin_domain-protein"/>
</dbReference>
<proteinExistence type="predicted"/>
<dbReference type="GO" id="GO:0031625">
    <property type="term" value="F:ubiquitin protein ligase binding"/>
    <property type="evidence" value="ECO:0007669"/>
    <property type="project" value="TreeGrafter"/>
</dbReference>
<dbReference type="InterPro" id="IPR011022">
    <property type="entry name" value="Arrestin_C-like"/>
</dbReference>
<dbReference type="OrthoDB" id="2333384at2759"/>